<evidence type="ECO:0000313" key="8">
    <source>
        <dbReference type="Proteomes" id="UP000887566"/>
    </source>
</evidence>
<feature type="compositionally biased region" description="Basic and acidic residues" evidence="5">
    <location>
        <begin position="219"/>
        <end position="230"/>
    </location>
</feature>
<name>A0A914X1H1_9BILA</name>
<dbReference type="GO" id="GO:0032436">
    <property type="term" value="P:positive regulation of proteasomal ubiquitin-dependent protein catabolic process"/>
    <property type="evidence" value="ECO:0007669"/>
    <property type="project" value="TreeGrafter"/>
</dbReference>
<dbReference type="GO" id="GO:0005634">
    <property type="term" value="C:nucleus"/>
    <property type="evidence" value="ECO:0007669"/>
    <property type="project" value="TreeGrafter"/>
</dbReference>
<dbReference type="WBParaSite" id="PSAMB.scaffold6079size10258.g27883.t1">
    <property type="protein sequence ID" value="PSAMB.scaffold6079size10258.g27883.t1"/>
    <property type="gene ID" value="PSAMB.scaffold6079size10258.g27883"/>
</dbReference>
<evidence type="ECO:0000259" key="6">
    <source>
        <dbReference type="PROSITE" id="PS50132"/>
    </source>
</evidence>
<evidence type="ECO:0000256" key="5">
    <source>
        <dbReference type="SAM" id="MobiDB-lite"/>
    </source>
</evidence>
<dbReference type="SMART" id="SM00315">
    <property type="entry name" value="RGS"/>
    <property type="match status" value="1"/>
</dbReference>
<feature type="compositionally biased region" description="Polar residues" evidence="5">
    <location>
        <begin position="645"/>
        <end position="659"/>
    </location>
</feature>
<feature type="region of interest" description="Disordered" evidence="5">
    <location>
        <begin position="199"/>
        <end position="297"/>
    </location>
</feature>
<dbReference type="GO" id="GO:0090090">
    <property type="term" value="P:negative regulation of canonical Wnt signaling pathway"/>
    <property type="evidence" value="ECO:0007669"/>
    <property type="project" value="InterPro"/>
</dbReference>
<dbReference type="GO" id="GO:0005737">
    <property type="term" value="C:cytoplasm"/>
    <property type="evidence" value="ECO:0007669"/>
    <property type="project" value="UniProtKB-SubCell"/>
</dbReference>
<dbReference type="Gene3D" id="1.10.167.10">
    <property type="entry name" value="Regulator of G-protein Signalling 4, domain 2"/>
    <property type="match status" value="1"/>
</dbReference>
<feature type="compositionally biased region" description="Low complexity" evidence="5">
    <location>
        <begin position="376"/>
        <end position="388"/>
    </location>
</feature>
<feature type="compositionally biased region" description="Basic and acidic residues" evidence="5">
    <location>
        <begin position="604"/>
        <end position="620"/>
    </location>
</feature>
<evidence type="ECO:0000256" key="3">
    <source>
        <dbReference type="ARBA" id="ARBA00022687"/>
    </source>
</evidence>
<dbReference type="InterPro" id="IPR044926">
    <property type="entry name" value="RGS_subdomain_2"/>
</dbReference>
<feature type="compositionally biased region" description="Polar residues" evidence="5">
    <location>
        <begin position="204"/>
        <end position="217"/>
    </location>
</feature>
<feature type="compositionally biased region" description="Polar residues" evidence="5">
    <location>
        <begin position="621"/>
        <end position="630"/>
    </location>
</feature>
<dbReference type="InterPro" id="IPR038207">
    <property type="entry name" value="DIX_dom_sf"/>
</dbReference>
<organism evidence="8 9">
    <name type="scientific">Plectus sambesii</name>
    <dbReference type="NCBI Taxonomy" id="2011161"/>
    <lineage>
        <taxon>Eukaryota</taxon>
        <taxon>Metazoa</taxon>
        <taxon>Ecdysozoa</taxon>
        <taxon>Nematoda</taxon>
        <taxon>Chromadorea</taxon>
        <taxon>Plectida</taxon>
        <taxon>Plectina</taxon>
        <taxon>Plectoidea</taxon>
        <taxon>Plectidae</taxon>
        <taxon>Plectus</taxon>
    </lineage>
</organism>
<dbReference type="GO" id="GO:0060090">
    <property type="term" value="F:molecular adaptor activity"/>
    <property type="evidence" value="ECO:0007669"/>
    <property type="project" value="TreeGrafter"/>
</dbReference>
<dbReference type="GO" id="GO:0019901">
    <property type="term" value="F:protein kinase binding"/>
    <property type="evidence" value="ECO:0007669"/>
    <property type="project" value="TreeGrafter"/>
</dbReference>
<dbReference type="GO" id="GO:0030877">
    <property type="term" value="C:beta-catenin destruction complex"/>
    <property type="evidence" value="ECO:0007669"/>
    <property type="project" value="TreeGrafter"/>
</dbReference>
<dbReference type="GO" id="GO:0048468">
    <property type="term" value="P:cell development"/>
    <property type="evidence" value="ECO:0007669"/>
    <property type="project" value="TreeGrafter"/>
</dbReference>
<protein>
    <submittedName>
        <fullName evidence="9">Axin</fullName>
    </submittedName>
</protein>
<dbReference type="Pfam" id="PF00778">
    <property type="entry name" value="DIX"/>
    <property type="match status" value="1"/>
</dbReference>
<dbReference type="SUPFAM" id="SSF54236">
    <property type="entry name" value="Ubiquitin-like"/>
    <property type="match status" value="1"/>
</dbReference>
<feature type="compositionally biased region" description="Low complexity" evidence="5">
    <location>
        <begin position="1"/>
        <end position="15"/>
    </location>
</feature>
<dbReference type="Pfam" id="PF00615">
    <property type="entry name" value="RGS"/>
    <property type="match status" value="1"/>
</dbReference>
<dbReference type="GO" id="GO:0031625">
    <property type="term" value="F:ubiquitin protein ligase binding"/>
    <property type="evidence" value="ECO:0007669"/>
    <property type="project" value="TreeGrafter"/>
</dbReference>
<dbReference type="SUPFAM" id="SSF48097">
    <property type="entry name" value="Regulator of G-protein signaling, RGS"/>
    <property type="match status" value="1"/>
</dbReference>
<dbReference type="PANTHER" id="PTHR46102">
    <property type="entry name" value="AXIN"/>
    <property type="match status" value="1"/>
</dbReference>
<dbReference type="PROSITE" id="PS50132">
    <property type="entry name" value="RGS"/>
    <property type="match status" value="1"/>
</dbReference>
<dbReference type="GO" id="GO:0008013">
    <property type="term" value="F:beta-catenin binding"/>
    <property type="evidence" value="ECO:0007669"/>
    <property type="project" value="TreeGrafter"/>
</dbReference>
<feature type="compositionally biased region" description="Polar residues" evidence="5">
    <location>
        <begin position="31"/>
        <end position="40"/>
    </location>
</feature>
<dbReference type="PANTHER" id="PTHR46102:SF2">
    <property type="entry name" value="AXIN"/>
    <property type="match status" value="1"/>
</dbReference>
<keyword evidence="3 4" id="KW-0879">Wnt signaling pathway</keyword>
<proteinExistence type="predicted"/>
<dbReference type="InterPro" id="IPR016137">
    <property type="entry name" value="RGS"/>
</dbReference>
<keyword evidence="2" id="KW-0963">Cytoplasm</keyword>
<evidence type="ECO:0000256" key="1">
    <source>
        <dbReference type="ARBA" id="ARBA00004496"/>
    </source>
</evidence>
<feature type="region of interest" description="Disordered" evidence="5">
    <location>
        <begin position="1"/>
        <end position="46"/>
    </location>
</feature>
<comment type="subcellular location">
    <subcellularLocation>
        <location evidence="1">Cytoplasm</location>
    </subcellularLocation>
</comment>
<evidence type="ECO:0000256" key="4">
    <source>
        <dbReference type="PROSITE-ProRule" id="PRU00069"/>
    </source>
</evidence>
<keyword evidence="8" id="KW-1185">Reference proteome</keyword>
<dbReference type="GO" id="GO:0016055">
    <property type="term" value="P:Wnt signaling pathway"/>
    <property type="evidence" value="ECO:0007669"/>
    <property type="project" value="UniProtKB-KW"/>
</dbReference>
<dbReference type="AlphaFoldDB" id="A0A914X1H1"/>
<evidence type="ECO:0000256" key="2">
    <source>
        <dbReference type="ARBA" id="ARBA00022490"/>
    </source>
</evidence>
<dbReference type="PROSITE" id="PS50841">
    <property type="entry name" value="DIX"/>
    <property type="match status" value="1"/>
</dbReference>
<feature type="compositionally biased region" description="Polar residues" evidence="5">
    <location>
        <begin position="355"/>
        <end position="368"/>
    </location>
</feature>
<dbReference type="InterPro" id="IPR036305">
    <property type="entry name" value="RGS_sf"/>
</dbReference>
<dbReference type="InterPro" id="IPR029071">
    <property type="entry name" value="Ubiquitin-like_domsf"/>
</dbReference>
<feature type="domain" description="DIX" evidence="7">
    <location>
        <begin position="688"/>
        <end position="772"/>
    </location>
</feature>
<dbReference type="Proteomes" id="UP000887566">
    <property type="component" value="Unplaced"/>
</dbReference>
<accession>A0A914X1H1</accession>
<sequence>MMSSTAFSSRPSTSTHDACQEERRKGGFGSKNGSPPTSADSSDEMSTPPHLLWAKSLEHVLNDREALDLFISWLNSCDHDDAVNINAIKFYYAIRGYKCKLAEIESKPPEDVETATRDVRRLAYEVYTAFIRETGDKHCRFIKAEVRDEVRAAVKSTTGLPHSQLFDLCEAQVMTVLRTQHAAFGQSDELMAAINRMERGEPSDGSSLSTRSPSVASQRFDEDSVVREMLEEGSDDEDGAAAPSIMTGYSDATTEPVTSTTAGPPPLPPRATSPRSRKPPPIGEKKPKPPKSGVVTLTRKTLLTTQTQRSHAVDQRCAPPYATAMRPMPYVCAANTSKNDSAVSSAFSSEASASQPYQPGQSHHFSSRQTRDEQTRYNPRNRNPIPRNDFLKAQQGPTDLHATQEQRRDFYNKVCAKLNVLFYKREMEAFTVETMSAIGTKQQDARDAVKAVAEFEREQQHNVNDEEEDVDVYLTRMNDSNKPSPGSHRSPGGYFAVQATQFRQRRSPKSTSPGPDHHRFVTANQMTASFPTPYGLQGFAPPPIAPAKHKSFFTAYHIQQSPDHAKSTAYSFSANKRADQSRPSRLPASDTSGIGTGASSADYSHVHETQPSKKAYEKLKQMSTANSGTQKRQKFPATAGVPMAYNSSSLPRQGRSQPTAAAVSGAVPSPYAHNLHSRQSHSQQAVDAEMTIGYYTSKDQHVPYVKKVPARPLTFKEFKHHFALGKNKNDQFFFKRSSDDPQNAFELLLVTEDTEFVPMFDGKVMAELKSVSDSD</sequence>
<dbReference type="GO" id="GO:0005886">
    <property type="term" value="C:plasma membrane"/>
    <property type="evidence" value="ECO:0007669"/>
    <property type="project" value="TreeGrafter"/>
</dbReference>
<feature type="compositionally biased region" description="Polar residues" evidence="5">
    <location>
        <begin position="589"/>
        <end position="602"/>
    </location>
</feature>
<dbReference type="InterPro" id="IPR001158">
    <property type="entry name" value="DIX"/>
</dbReference>
<feature type="domain" description="RGS" evidence="6">
    <location>
        <begin position="56"/>
        <end position="178"/>
    </location>
</feature>
<dbReference type="Gene3D" id="2.40.240.130">
    <property type="match status" value="1"/>
</dbReference>
<feature type="region of interest" description="Disordered" evidence="5">
    <location>
        <begin position="345"/>
        <end position="397"/>
    </location>
</feature>
<evidence type="ECO:0000259" key="7">
    <source>
        <dbReference type="PROSITE" id="PS50841"/>
    </source>
</evidence>
<reference evidence="9" key="1">
    <citation type="submission" date="2022-11" db="UniProtKB">
        <authorList>
            <consortium name="WormBaseParasite"/>
        </authorList>
    </citation>
    <scope>IDENTIFICATION</scope>
</reference>
<feature type="compositionally biased region" description="Low complexity" evidence="5">
    <location>
        <begin position="345"/>
        <end position="354"/>
    </location>
</feature>
<dbReference type="InterPro" id="IPR043581">
    <property type="entry name" value="Axin-like"/>
</dbReference>
<evidence type="ECO:0000313" key="9">
    <source>
        <dbReference type="WBParaSite" id="PSAMB.scaffold6079size10258.g27883.t1"/>
    </source>
</evidence>
<feature type="region of interest" description="Disordered" evidence="5">
    <location>
        <begin position="574"/>
        <end position="684"/>
    </location>
</feature>